<dbReference type="EnsemblMetazoa" id="ASIC013067-RA">
    <property type="protein sequence ID" value="ASIC013067-PA"/>
    <property type="gene ID" value="ASIC013067"/>
</dbReference>
<evidence type="ECO:0000313" key="2">
    <source>
        <dbReference type="EMBL" id="KFB45231.1"/>
    </source>
</evidence>
<evidence type="ECO:0000256" key="1">
    <source>
        <dbReference type="SAM" id="MobiDB-lite"/>
    </source>
</evidence>
<gene>
    <name evidence="2" type="ORF">ZHAS_00013067</name>
</gene>
<evidence type="ECO:0000313" key="3">
    <source>
        <dbReference type="EnsemblMetazoa" id="ASIC013067-PA"/>
    </source>
</evidence>
<feature type="region of interest" description="Disordered" evidence="1">
    <location>
        <begin position="121"/>
        <end position="163"/>
    </location>
</feature>
<keyword evidence="4" id="KW-1185">Reference proteome</keyword>
<organism evidence="2">
    <name type="scientific">Anopheles sinensis</name>
    <name type="common">Mosquito</name>
    <dbReference type="NCBI Taxonomy" id="74873"/>
    <lineage>
        <taxon>Eukaryota</taxon>
        <taxon>Metazoa</taxon>
        <taxon>Ecdysozoa</taxon>
        <taxon>Arthropoda</taxon>
        <taxon>Hexapoda</taxon>
        <taxon>Insecta</taxon>
        <taxon>Pterygota</taxon>
        <taxon>Neoptera</taxon>
        <taxon>Endopterygota</taxon>
        <taxon>Diptera</taxon>
        <taxon>Nematocera</taxon>
        <taxon>Culicoidea</taxon>
        <taxon>Culicidae</taxon>
        <taxon>Anophelinae</taxon>
        <taxon>Anopheles</taxon>
    </lineage>
</organism>
<accession>A0A084W4T7</accession>
<name>A0A084W4T7_ANOSI</name>
<dbReference type="AlphaFoldDB" id="A0A084W4T7"/>
<evidence type="ECO:0000313" key="4">
    <source>
        <dbReference type="Proteomes" id="UP000030765"/>
    </source>
</evidence>
<proteinExistence type="predicted"/>
<dbReference type="EMBL" id="KE525299">
    <property type="protein sequence ID" value="KFB45231.1"/>
    <property type="molecule type" value="Genomic_DNA"/>
</dbReference>
<protein>
    <submittedName>
        <fullName evidence="2 3">Uncharacterized protein</fullName>
    </submittedName>
</protein>
<dbReference type="Proteomes" id="UP000030765">
    <property type="component" value="Unassembled WGS sequence"/>
</dbReference>
<dbReference type="EMBL" id="ATLV01020382">
    <property type="status" value="NOT_ANNOTATED_CDS"/>
    <property type="molecule type" value="Genomic_DNA"/>
</dbReference>
<dbReference type="VEuPathDB" id="VectorBase:ASIC013067"/>
<reference evidence="3" key="2">
    <citation type="submission" date="2020-05" db="UniProtKB">
        <authorList>
            <consortium name="EnsemblMetazoa"/>
        </authorList>
    </citation>
    <scope>IDENTIFICATION</scope>
</reference>
<reference evidence="2 4" key="1">
    <citation type="journal article" date="2014" name="BMC Genomics">
        <title>Genome sequence of Anopheles sinensis provides insight into genetics basis of mosquito competence for malaria parasites.</title>
        <authorList>
            <person name="Zhou D."/>
            <person name="Zhang D."/>
            <person name="Ding G."/>
            <person name="Shi L."/>
            <person name="Hou Q."/>
            <person name="Ye Y."/>
            <person name="Xu Y."/>
            <person name="Zhou H."/>
            <person name="Xiong C."/>
            <person name="Li S."/>
            <person name="Yu J."/>
            <person name="Hong S."/>
            <person name="Yu X."/>
            <person name="Zou P."/>
            <person name="Chen C."/>
            <person name="Chang X."/>
            <person name="Wang W."/>
            <person name="Lv Y."/>
            <person name="Sun Y."/>
            <person name="Ma L."/>
            <person name="Shen B."/>
            <person name="Zhu C."/>
        </authorList>
    </citation>
    <scope>NUCLEOTIDE SEQUENCE [LARGE SCALE GENOMIC DNA]</scope>
</reference>
<sequence>MRDEYGQTCSLRRRTGEPANRQIVWLGCEEERSVRGRKVKNYNGPISGPLRDLRRHPNIPTSRFLRHELKHLEDLLREDTQIWRPNESCVPCRVDIFSGIPLGFSCPLFLPFVPSGHTVAHSGTGEADQDDPGMGPVDRAGVPDSCEAPAKPGFTSSRHRFPRPPRFHQANGGIIVFSTLEQNGRSDVSGTGILTNAGMSLAAGRFAFDHRKPNPTADDL</sequence>